<evidence type="ECO:0000259" key="3">
    <source>
        <dbReference type="PROSITE" id="PS51740"/>
    </source>
</evidence>
<sequence length="76" mass="8721">MQTAKLFQNGRSQAVRLPKEYNFKGNDVLIQKVGEAVILFPKDRVWETFLEGLNGFTEDFMADGREQPAMQERDGL</sequence>
<dbReference type="InterPro" id="IPR047976">
    <property type="entry name" value="Anti_VapB2-like"/>
</dbReference>
<dbReference type="PROSITE" id="PS51740">
    <property type="entry name" value="SPOVT_ABRB"/>
    <property type="match status" value="1"/>
</dbReference>
<dbReference type="PANTHER" id="PTHR37550:SF3">
    <property type="entry name" value="ANTITOXIN VAPB1"/>
    <property type="match status" value="1"/>
</dbReference>
<dbReference type="SUPFAM" id="SSF89447">
    <property type="entry name" value="AbrB/MazE/MraZ-like"/>
    <property type="match status" value="1"/>
</dbReference>
<proteinExistence type="inferred from homology"/>
<evidence type="ECO:0000313" key="4">
    <source>
        <dbReference type="EMBL" id="HFH29523.1"/>
    </source>
</evidence>
<dbReference type="InterPro" id="IPR051734">
    <property type="entry name" value="VapB_TA_antitoxins"/>
</dbReference>
<dbReference type="InterPro" id="IPR037914">
    <property type="entry name" value="SpoVT-AbrB_sf"/>
</dbReference>
<feature type="domain" description="SpoVT-AbrB" evidence="3">
    <location>
        <begin position="4"/>
        <end position="44"/>
    </location>
</feature>
<organism evidence="4">
    <name type="scientific">Gracilinema caldarium</name>
    <dbReference type="NCBI Taxonomy" id="215591"/>
    <lineage>
        <taxon>Bacteria</taxon>
        <taxon>Pseudomonadati</taxon>
        <taxon>Spirochaetota</taxon>
        <taxon>Spirochaetia</taxon>
        <taxon>Spirochaetales</taxon>
        <taxon>Breznakiellaceae</taxon>
        <taxon>Gracilinema</taxon>
    </lineage>
</organism>
<dbReference type="EMBL" id="DSVL01000261">
    <property type="protein sequence ID" value="HFH29523.1"/>
    <property type="molecule type" value="Genomic_DNA"/>
</dbReference>
<dbReference type="InterPro" id="IPR007159">
    <property type="entry name" value="SpoVT-AbrB_dom"/>
</dbReference>
<name>A0A7C3IEA2_9SPIR</name>
<dbReference type="GO" id="GO:0003677">
    <property type="term" value="F:DNA binding"/>
    <property type="evidence" value="ECO:0007669"/>
    <property type="project" value="UniProtKB-UniRule"/>
</dbReference>
<dbReference type="Gene3D" id="2.10.260.10">
    <property type="match status" value="1"/>
</dbReference>
<reference evidence="4" key="1">
    <citation type="journal article" date="2020" name="mSystems">
        <title>Genome- and Community-Level Interaction Insights into Carbon Utilization and Element Cycling Functions of Hydrothermarchaeota in Hydrothermal Sediment.</title>
        <authorList>
            <person name="Zhou Z."/>
            <person name="Liu Y."/>
            <person name="Xu W."/>
            <person name="Pan J."/>
            <person name="Luo Z.H."/>
            <person name="Li M."/>
        </authorList>
    </citation>
    <scope>NUCLEOTIDE SEQUENCE [LARGE SCALE GENOMIC DNA]</scope>
    <source>
        <strain evidence="4">SpSt-503</strain>
    </source>
</reference>
<keyword evidence="2 4" id="KW-0238">DNA-binding</keyword>
<comment type="caution">
    <text evidence="4">The sequence shown here is derived from an EMBL/GenBank/DDBJ whole genome shotgun (WGS) entry which is preliminary data.</text>
</comment>
<gene>
    <name evidence="4" type="ORF">ENS59_08430</name>
</gene>
<evidence type="ECO:0000256" key="2">
    <source>
        <dbReference type="PROSITE-ProRule" id="PRU01076"/>
    </source>
</evidence>
<protein>
    <submittedName>
        <fullName evidence="4">AbrB/MazE/SpoVT family DNA-binding domain-containing protein</fullName>
    </submittedName>
</protein>
<comment type="similarity">
    <text evidence="1">Belongs to the VapB family.</text>
</comment>
<accession>A0A7C3IEA2</accession>
<dbReference type="NCBIfam" id="NF040493">
    <property type="entry name" value="TA_anti_VapB"/>
    <property type="match status" value="1"/>
</dbReference>
<dbReference type="PANTHER" id="PTHR37550">
    <property type="entry name" value="ANTITOXIN VAPB1"/>
    <property type="match status" value="1"/>
</dbReference>
<dbReference type="OMA" id="NEREQPK"/>
<evidence type="ECO:0000256" key="1">
    <source>
        <dbReference type="ARBA" id="ARBA00007924"/>
    </source>
</evidence>
<dbReference type="AlphaFoldDB" id="A0A7C3IEA2"/>